<proteinExistence type="predicted"/>
<reference evidence="2" key="1">
    <citation type="journal article" date="2022" name="Int. J. Mol. Sci.">
        <title>Draft Genome of Tanacetum Coccineum: Genomic Comparison of Closely Related Tanacetum-Family Plants.</title>
        <authorList>
            <person name="Yamashiro T."/>
            <person name="Shiraishi A."/>
            <person name="Nakayama K."/>
            <person name="Satake H."/>
        </authorList>
    </citation>
    <scope>NUCLEOTIDE SEQUENCE</scope>
</reference>
<evidence type="ECO:0000313" key="3">
    <source>
        <dbReference type="Proteomes" id="UP001151760"/>
    </source>
</evidence>
<dbReference type="Proteomes" id="UP001151760">
    <property type="component" value="Unassembled WGS sequence"/>
</dbReference>
<sequence length="85" mass="9377">MLALDNNKDRIGPSKSSQSLSIAHKWAVCIDEGTHLSSQSSLLYYWALPAISWCRLQPIVFFSSGSVTADSSRIDSVLAFFGLWP</sequence>
<gene>
    <name evidence="2" type="ORF">Tco_1028706</name>
</gene>
<comment type="caution">
    <text evidence="2">The sequence shown here is derived from an EMBL/GenBank/DDBJ whole genome shotgun (WGS) entry which is preliminary data.</text>
</comment>
<organism evidence="2 3">
    <name type="scientific">Tanacetum coccineum</name>
    <dbReference type="NCBI Taxonomy" id="301880"/>
    <lineage>
        <taxon>Eukaryota</taxon>
        <taxon>Viridiplantae</taxon>
        <taxon>Streptophyta</taxon>
        <taxon>Embryophyta</taxon>
        <taxon>Tracheophyta</taxon>
        <taxon>Spermatophyta</taxon>
        <taxon>Magnoliopsida</taxon>
        <taxon>eudicotyledons</taxon>
        <taxon>Gunneridae</taxon>
        <taxon>Pentapetalae</taxon>
        <taxon>asterids</taxon>
        <taxon>campanulids</taxon>
        <taxon>Asterales</taxon>
        <taxon>Asteraceae</taxon>
        <taxon>Asteroideae</taxon>
        <taxon>Anthemideae</taxon>
        <taxon>Anthemidinae</taxon>
        <taxon>Tanacetum</taxon>
    </lineage>
</organism>
<name>A0ABQ5G2S2_9ASTR</name>
<keyword evidence="3" id="KW-1185">Reference proteome</keyword>
<evidence type="ECO:0000256" key="1">
    <source>
        <dbReference type="SAM" id="MobiDB-lite"/>
    </source>
</evidence>
<reference evidence="2" key="2">
    <citation type="submission" date="2022-01" db="EMBL/GenBank/DDBJ databases">
        <authorList>
            <person name="Yamashiro T."/>
            <person name="Shiraishi A."/>
            <person name="Satake H."/>
            <person name="Nakayama K."/>
        </authorList>
    </citation>
    <scope>NUCLEOTIDE SEQUENCE</scope>
</reference>
<feature type="compositionally biased region" description="Basic and acidic residues" evidence="1">
    <location>
        <begin position="1"/>
        <end position="12"/>
    </location>
</feature>
<protein>
    <submittedName>
        <fullName evidence="2">Uncharacterized protein</fullName>
    </submittedName>
</protein>
<evidence type="ECO:0000313" key="2">
    <source>
        <dbReference type="EMBL" id="GJT69420.1"/>
    </source>
</evidence>
<feature type="region of interest" description="Disordered" evidence="1">
    <location>
        <begin position="1"/>
        <end position="20"/>
    </location>
</feature>
<accession>A0ABQ5G2S2</accession>
<dbReference type="EMBL" id="BQNB010017986">
    <property type="protein sequence ID" value="GJT69420.1"/>
    <property type="molecule type" value="Genomic_DNA"/>
</dbReference>